<dbReference type="InterPro" id="IPR038051">
    <property type="entry name" value="XRCC4-like_N_sf"/>
</dbReference>
<feature type="non-terminal residue" evidence="6">
    <location>
        <position position="92"/>
    </location>
</feature>
<evidence type="ECO:0000256" key="1">
    <source>
        <dbReference type="ARBA" id="ARBA00004123"/>
    </source>
</evidence>
<keyword evidence="3" id="KW-0234">DNA repair</keyword>
<protein>
    <recommendedName>
        <fullName evidence="5">XLF-like N-terminal domain-containing protein</fullName>
    </recommendedName>
</protein>
<evidence type="ECO:0000256" key="2">
    <source>
        <dbReference type="ARBA" id="ARBA00022763"/>
    </source>
</evidence>
<evidence type="ECO:0000256" key="4">
    <source>
        <dbReference type="ARBA" id="ARBA00023242"/>
    </source>
</evidence>
<name>A0A699XHY2_TANCI</name>
<dbReference type="EMBL" id="BKCJ011825520">
    <property type="protein sequence ID" value="GFD56114.1"/>
    <property type="molecule type" value="Genomic_DNA"/>
</dbReference>
<keyword evidence="2" id="KW-0227">DNA damage</keyword>
<dbReference type="Gene3D" id="2.170.210.10">
    <property type="entry name" value="DNA double-strand break repair and VJ recombination XRCC4, N-terminal"/>
    <property type="match status" value="1"/>
</dbReference>
<feature type="non-terminal residue" evidence="6">
    <location>
        <position position="1"/>
    </location>
</feature>
<dbReference type="InterPro" id="IPR015381">
    <property type="entry name" value="XLF-like_N"/>
</dbReference>
<dbReference type="AlphaFoldDB" id="A0A699XHY2"/>
<accession>A0A699XHY2</accession>
<dbReference type="GO" id="GO:0005634">
    <property type="term" value="C:nucleus"/>
    <property type="evidence" value="ECO:0007669"/>
    <property type="project" value="UniProtKB-SubCell"/>
</dbReference>
<dbReference type="GO" id="GO:0006303">
    <property type="term" value="P:double-strand break repair via nonhomologous end joining"/>
    <property type="evidence" value="ECO:0007669"/>
    <property type="project" value="UniProtKB-ARBA"/>
</dbReference>
<comment type="caution">
    <text evidence="6">The sequence shown here is derived from an EMBL/GenBank/DDBJ whole genome shotgun (WGS) entry which is preliminary data.</text>
</comment>
<evidence type="ECO:0000259" key="5">
    <source>
        <dbReference type="Pfam" id="PF09302"/>
    </source>
</evidence>
<proteinExistence type="predicted"/>
<reference evidence="6" key="1">
    <citation type="journal article" date="2019" name="Sci. Rep.">
        <title>Draft genome of Tanacetum cinerariifolium, the natural source of mosquito coil.</title>
        <authorList>
            <person name="Yamashiro T."/>
            <person name="Shiraishi A."/>
            <person name="Satake H."/>
            <person name="Nakayama K."/>
        </authorList>
    </citation>
    <scope>NUCLEOTIDE SEQUENCE</scope>
</reference>
<evidence type="ECO:0000313" key="6">
    <source>
        <dbReference type="EMBL" id="GFD56114.1"/>
    </source>
</evidence>
<organism evidence="6">
    <name type="scientific">Tanacetum cinerariifolium</name>
    <name type="common">Dalmatian daisy</name>
    <name type="synonym">Chrysanthemum cinerariifolium</name>
    <dbReference type="NCBI Taxonomy" id="118510"/>
    <lineage>
        <taxon>Eukaryota</taxon>
        <taxon>Viridiplantae</taxon>
        <taxon>Streptophyta</taxon>
        <taxon>Embryophyta</taxon>
        <taxon>Tracheophyta</taxon>
        <taxon>Spermatophyta</taxon>
        <taxon>Magnoliopsida</taxon>
        <taxon>eudicotyledons</taxon>
        <taxon>Gunneridae</taxon>
        <taxon>Pentapetalae</taxon>
        <taxon>asterids</taxon>
        <taxon>campanulids</taxon>
        <taxon>Asterales</taxon>
        <taxon>Asteraceae</taxon>
        <taxon>Asteroideae</taxon>
        <taxon>Anthemideae</taxon>
        <taxon>Anthemidinae</taxon>
        <taxon>Tanacetum</taxon>
    </lineage>
</organism>
<gene>
    <name evidence="6" type="ORF">Tci_928083</name>
</gene>
<feature type="domain" description="XLF-like N-terminal" evidence="5">
    <location>
        <begin position="8"/>
        <end position="85"/>
    </location>
</feature>
<keyword evidence="4" id="KW-0539">Nucleus</keyword>
<evidence type="ECO:0000256" key="3">
    <source>
        <dbReference type="ARBA" id="ARBA00023204"/>
    </source>
</evidence>
<comment type="subcellular location">
    <subcellularLocation>
        <location evidence="1">Nucleus</location>
    </subcellularLocation>
</comment>
<dbReference type="Pfam" id="PF09302">
    <property type="entry name" value="XLF"/>
    <property type="match status" value="1"/>
</dbReference>
<sequence>DLAGDFPLLFLKAQFDESECKIQLTDLNRLWGVTYSRNEVLQSAKRQGTSIDPSEDDAQFGQYVSKVGSALAGERETTVTLEPAATGDALNL</sequence>